<protein>
    <submittedName>
        <fullName evidence="2">Uncharacterized protein</fullName>
    </submittedName>
</protein>
<keyword evidence="1" id="KW-1133">Transmembrane helix</keyword>
<keyword evidence="1" id="KW-0472">Membrane</keyword>
<reference evidence="2 3" key="1">
    <citation type="submission" date="2015-04" db="EMBL/GenBank/DDBJ databases">
        <title>Complete genome sequence of Schizopora paradoxa KUC8140, a cosmopolitan wood degrader in East Asia.</title>
        <authorList>
            <consortium name="DOE Joint Genome Institute"/>
            <person name="Min B."/>
            <person name="Park H."/>
            <person name="Jang Y."/>
            <person name="Kim J.-J."/>
            <person name="Kim K.H."/>
            <person name="Pangilinan J."/>
            <person name="Lipzen A."/>
            <person name="Riley R."/>
            <person name="Grigoriev I.V."/>
            <person name="Spatafora J.W."/>
            <person name="Choi I.-G."/>
        </authorList>
    </citation>
    <scope>NUCLEOTIDE SEQUENCE [LARGE SCALE GENOMIC DNA]</scope>
    <source>
        <strain evidence="2 3">KUC8140</strain>
    </source>
</reference>
<feature type="transmembrane region" description="Helical" evidence="1">
    <location>
        <begin position="42"/>
        <end position="65"/>
    </location>
</feature>
<name>A0A0H2RJL9_9AGAM</name>
<organism evidence="2 3">
    <name type="scientific">Schizopora paradoxa</name>
    <dbReference type="NCBI Taxonomy" id="27342"/>
    <lineage>
        <taxon>Eukaryota</taxon>
        <taxon>Fungi</taxon>
        <taxon>Dikarya</taxon>
        <taxon>Basidiomycota</taxon>
        <taxon>Agaricomycotina</taxon>
        <taxon>Agaricomycetes</taxon>
        <taxon>Hymenochaetales</taxon>
        <taxon>Schizoporaceae</taxon>
        <taxon>Schizopora</taxon>
    </lineage>
</organism>
<accession>A0A0H2RJL9</accession>
<dbReference type="AlphaFoldDB" id="A0A0H2RJL9"/>
<proteinExistence type="predicted"/>
<keyword evidence="3" id="KW-1185">Reference proteome</keyword>
<gene>
    <name evidence="2" type="ORF">SCHPADRAFT_941397</name>
</gene>
<evidence type="ECO:0000256" key="1">
    <source>
        <dbReference type="SAM" id="Phobius"/>
    </source>
</evidence>
<evidence type="ECO:0000313" key="2">
    <source>
        <dbReference type="EMBL" id="KLO12210.1"/>
    </source>
</evidence>
<keyword evidence="1" id="KW-0812">Transmembrane</keyword>
<dbReference type="OrthoDB" id="3223377at2759"/>
<dbReference type="InParanoid" id="A0A0H2RJL9"/>
<dbReference type="EMBL" id="KQ085982">
    <property type="protein sequence ID" value="KLO12210.1"/>
    <property type="molecule type" value="Genomic_DNA"/>
</dbReference>
<dbReference type="Proteomes" id="UP000053477">
    <property type="component" value="Unassembled WGS sequence"/>
</dbReference>
<sequence length="97" mass="10815">MANSGIQDIDQWDENTPELRCNTFFVADGETEDRFPLSKKSFVIWLAGIVICDLIIASSISFILMQKDTGLPETLALIANLVRSMVETDCLTGTLRF</sequence>
<evidence type="ECO:0000313" key="3">
    <source>
        <dbReference type="Proteomes" id="UP000053477"/>
    </source>
</evidence>